<name>A0ABD7VEP5_PSEFL</name>
<gene>
    <name evidence="1" type="ORF">PS732_01767</name>
</gene>
<dbReference type="EMBL" id="CABVIJ010000006">
    <property type="protein sequence ID" value="VVO79727.1"/>
    <property type="molecule type" value="Genomic_DNA"/>
</dbReference>
<protein>
    <submittedName>
        <fullName evidence="1">Uncharacterized protein</fullName>
    </submittedName>
</protein>
<reference evidence="1 2" key="1">
    <citation type="submission" date="2019-09" db="EMBL/GenBank/DDBJ databases">
        <authorList>
            <person name="Chandra G."/>
            <person name="Truman W A."/>
        </authorList>
    </citation>
    <scope>NUCLEOTIDE SEQUENCE [LARGE SCALE GENOMIC DNA]</scope>
    <source>
        <strain evidence="1">PS732</strain>
    </source>
</reference>
<accession>A0ABD7VEP5</accession>
<dbReference type="Proteomes" id="UP000325779">
    <property type="component" value="Unassembled WGS sequence"/>
</dbReference>
<organism evidence="1 2">
    <name type="scientific">Pseudomonas fluorescens</name>
    <dbReference type="NCBI Taxonomy" id="294"/>
    <lineage>
        <taxon>Bacteria</taxon>
        <taxon>Pseudomonadati</taxon>
        <taxon>Pseudomonadota</taxon>
        <taxon>Gammaproteobacteria</taxon>
        <taxon>Pseudomonadales</taxon>
        <taxon>Pseudomonadaceae</taxon>
        <taxon>Pseudomonas</taxon>
    </lineage>
</organism>
<comment type="caution">
    <text evidence="1">The sequence shown here is derived from an EMBL/GenBank/DDBJ whole genome shotgun (WGS) entry which is preliminary data.</text>
</comment>
<dbReference type="RefSeq" id="WP_150596545.1">
    <property type="nucleotide sequence ID" value="NZ_CABVIJ010000006.1"/>
</dbReference>
<dbReference type="AlphaFoldDB" id="A0ABD7VEP5"/>
<proteinExistence type="predicted"/>
<evidence type="ECO:0000313" key="1">
    <source>
        <dbReference type="EMBL" id="VVO79727.1"/>
    </source>
</evidence>
<evidence type="ECO:0000313" key="2">
    <source>
        <dbReference type="Proteomes" id="UP000325779"/>
    </source>
</evidence>
<sequence>MHYRGERLKKHLKFKLLELIEKYSDRKQGYTYSQKEFSIYAGVSRETVRKYQAEIDIVLESSLVPRRTFDKDAKCRNLQQKNLKLQNDLLRSEAMYFALRHQYIGIIEALLSNSIDIRTLVIRTPAALKAEQAYRECILCNSAIGNGHPSC</sequence>